<feature type="region of interest" description="Disordered" evidence="9">
    <location>
        <begin position="61"/>
        <end position="97"/>
    </location>
</feature>
<feature type="compositionally biased region" description="Low complexity" evidence="9">
    <location>
        <begin position="63"/>
        <end position="82"/>
    </location>
</feature>
<dbReference type="GO" id="GO:0046872">
    <property type="term" value="F:metal ion binding"/>
    <property type="evidence" value="ECO:0007669"/>
    <property type="project" value="UniProtKB-KW"/>
</dbReference>
<feature type="region of interest" description="Disordered" evidence="9">
    <location>
        <begin position="314"/>
        <end position="358"/>
    </location>
</feature>
<evidence type="ECO:0000256" key="8">
    <source>
        <dbReference type="ARBA" id="ARBA00022842"/>
    </source>
</evidence>
<keyword evidence="8" id="KW-0460">Magnesium</keyword>
<dbReference type="Pfam" id="PF13456">
    <property type="entry name" value="RVT_3"/>
    <property type="match status" value="1"/>
</dbReference>
<evidence type="ECO:0000256" key="3">
    <source>
        <dbReference type="ARBA" id="ARBA00012180"/>
    </source>
</evidence>
<feature type="compositionally biased region" description="Basic and acidic residues" evidence="9">
    <location>
        <begin position="335"/>
        <end position="344"/>
    </location>
</feature>
<accession>A0ABD3MRD6</accession>
<evidence type="ECO:0000256" key="6">
    <source>
        <dbReference type="ARBA" id="ARBA00022759"/>
    </source>
</evidence>
<dbReference type="FunFam" id="3.40.970.10:FF:000001">
    <property type="entry name" value="Ribonuclease H1"/>
    <property type="match status" value="1"/>
</dbReference>
<dbReference type="EC" id="3.1.26.4" evidence="3"/>
<dbReference type="PROSITE" id="PS50879">
    <property type="entry name" value="RNASE_H_1"/>
    <property type="match status" value="1"/>
</dbReference>
<dbReference type="Gene3D" id="3.40.970.10">
    <property type="entry name" value="Ribonuclease H1, N-terminal domain"/>
    <property type="match status" value="1"/>
</dbReference>
<dbReference type="CDD" id="cd09279">
    <property type="entry name" value="RNase_HI_like"/>
    <property type="match status" value="1"/>
</dbReference>
<evidence type="ECO:0000256" key="4">
    <source>
        <dbReference type="ARBA" id="ARBA00022722"/>
    </source>
</evidence>
<dbReference type="InterPro" id="IPR011320">
    <property type="entry name" value="RNase_H1_N"/>
</dbReference>
<dbReference type="GO" id="GO:0004523">
    <property type="term" value="F:RNA-DNA hybrid ribonuclease activity"/>
    <property type="evidence" value="ECO:0007669"/>
    <property type="project" value="UniProtKB-EC"/>
</dbReference>
<sequence length="358" mass="39492">MQAKIPKKMAKSKGPKFYAVAVGRVAGIYNTWDECKAQTSGYSGAVFKGFQTHHEAQAFCNRSKSSSSGATATGSGNTLTASQGRKRSRDEDDVAASSCQRKKAATLNDKSPTSKFALQITIHFDGGSRGNPGVAGAGAEVIVVDNSTDVISTTTHSVREYCGERATNNYAEYKGLLVGLRQAKSCIEQHACTQSSSKRPLFRLQVYGDSNLIVQQLRGAWQCKHPNIVPLFQESQSMIREIQKYDTRSVVAFDHVYREHNKVADGERVHRRILFSSLYSLSTLLQHNLTFALYLLMQTALANEAMDRRESWITSTSDMSTGDEDDQKLQGVKNTTRELSKQDVIDVDDSDDSSHHSC</sequence>
<dbReference type="PANTHER" id="PTHR46387">
    <property type="entry name" value="POLYNUCLEOTIDYL TRANSFERASE, RIBONUCLEASE H-LIKE SUPERFAMILY PROTEIN"/>
    <property type="match status" value="1"/>
</dbReference>
<dbReference type="Pfam" id="PF01693">
    <property type="entry name" value="Cauli_VI"/>
    <property type="match status" value="1"/>
</dbReference>
<name>A0ABD3MRD6_9STRA</name>
<dbReference type="PANTHER" id="PTHR46387:SF2">
    <property type="entry name" value="RIBONUCLEASE HI"/>
    <property type="match status" value="1"/>
</dbReference>
<keyword evidence="6" id="KW-0255">Endonuclease</keyword>
<dbReference type="Gene3D" id="3.30.420.10">
    <property type="entry name" value="Ribonuclease H-like superfamily/Ribonuclease H"/>
    <property type="match status" value="1"/>
</dbReference>
<keyword evidence="12" id="KW-1185">Reference proteome</keyword>
<comment type="caution">
    <text evidence="11">The sequence shown here is derived from an EMBL/GenBank/DDBJ whole genome shotgun (WGS) entry which is preliminary data.</text>
</comment>
<keyword evidence="5" id="KW-0479">Metal-binding</keyword>
<evidence type="ECO:0000313" key="12">
    <source>
        <dbReference type="Proteomes" id="UP001530315"/>
    </source>
</evidence>
<proteinExistence type="inferred from homology"/>
<comment type="cofactor">
    <cofactor evidence="1">
        <name>Mg(2+)</name>
        <dbReference type="ChEBI" id="CHEBI:18420"/>
    </cofactor>
</comment>
<dbReference type="InterPro" id="IPR037056">
    <property type="entry name" value="RNase_H1_N_sf"/>
</dbReference>
<dbReference type="InterPro" id="IPR036397">
    <property type="entry name" value="RNaseH_sf"/>
</dbReference>
<evidence type="ECO:0000256" key="1">
    <source>
        <dbReference type="ARBA" id="ARBA00001946"/>
    </source>
</evidence>
<evidence type="ECO:0000313" key="11">
    <source>
        <dbReference type="EMBL" id="KAL3766488.1"/>
    </source>
</evidence>
<dbReference type="InterPro" id="IPR009027">
    <property type="entry name" value="Ribosomal_bL9/RNase_H1_N"/>
</dbReference>
<evidence type="ECO:0000256" key="5">
    <source>
        <dbReference type="ARBA" id="ARBA00022723"/>
    </source>
</evidence>
<gene>
    <name evidence="11" type="ORF">ACHAW5_001157</name>
</gene>
<dbReference type="InterPro" id="IPR012337">
    <property type="entry name" value="RNaseH-like_sf"/>
</dbReference>
<dbReference type="AlphaFoldDB" id="A0ABD3MRD6"/>
<evidence type="ECO:0000259" key="10">
    <source>
        <dbReference type="PROSITE" id="PS50879"/>
    </source>
</evidence>
<dbReference type="SUPFAM" id="SSF55658">
    <property type="entry name" value="L9 N-domain-like"/>
    <property type="match status" value="1"/>
</dbReference>
<keyword evidence="7" id="KW-0378">Hydrolase</keyword>
<reference evidence="11 12" key="1">
    <citation type="submission" date="2024-10" db="EMBL/GenBank/DDBJ databases">
        <title>Updated reference genomes for cyclostephanoid diatoms.</title>
        <authorList>
            <person name="Roberts W.R."/>
            <person name="Alverson A.J."/>
        </authorList>
    </citation>
    <scope>NUCLEOTIDE SEQUENCE [LARGE SCALE GENOMIC DNA]</scope>
    <source>
        <strain evidence="11 12">AJA276-08</strain>
    </source>
</reference>
<evidence type="ECO:0000256" key="7">
    <source>
        <dbReference type="ARBA" id="ARBA00022801"/>
    </source>
</evidence>
<keyword evidence="4" id="KW-0540">Nuclease</keyword>
<evidence type="ECO:0000256" key="9">
    <source>
        <dbReference type="SAM" id="MobiDB-lite"/>
    </source>
</evidence>
<dbReference type="SUPFAM" id="SSF53098">
    <property type="entry name" value="Ribonuclease H-like"/>
    <property type="match status" value="1"/>
</dbReference>
<dbReference type="EMBL" id="JALLAZ020001729">
    <property type="protein sequence ID" value="KAL3766488.1"/>
    <property type="molecule type" value="Genomic_DNA"/>
</dbReference>
<dbReference type="Proteomes" id="UP001530315">
    <property type="component" value="Unassembled WGS sequence"/>
</dbReference>
<evidence type="ECO:0000256" key="2">
    <source>
        <dbReference type="ARBA" id="ARBA00005300"/>
    </source>
</evidence>
<protein>
    <recommendedName>
        <fullName evidence="3">ribonuclease H</fullName>
        <ecNumber evidence="3">3.1.26.4</ecNumber>
    </recommendedName>
</protein>
<comment type="similarity">
    <text evidence="2">Belongs to the RNase H family.</text>
</comment>
<feature type="domain" description="RNase H type-1" evidence="10">
    <location>
        <begin position="116"/>
        <end position="278"/>
    </location>
</feature>
<organism evidence="11 12">
    <name type="scientific">Stephanodiscus triporus</name>
    <dbReference type="NCBI Taxonomy" id="2934178"/>
    <lineage>
        <taxon>Eukaryota</taxon>
        <taxon>Sar</taxon>
        <taxon>Stramenopiles</taxon>
        <taxon>Ochrophyta</taxon>
        <taxon>Bacillariophyta</taxon>
        <taxon>Coscinodiscophyceae</taxon>
        <taxon>Thalassiosirophycidae</taxon>
        <taxon>Stephanodiscales</taxon>
        <taxon>Stephanodiscaceae</taxon>
        <taxon>Stephanodiscus</taxon>
    </lineage>
</organism>
<dbReference type="InterPro" id="IPR002156">
    <property type="entry name" value="RNaseH_domain"/>
</dbReference>